<proteinExistence type="predicted"/>
<comment type="caution">
    <text evidence="1">The sequence shown here is derived from an EMBL/GenBank/DDBJ whole genome shotgun (WGS) entry which is preliminary data.</text>
</comment>
<reference evidence="1 2" key="1">
    <citation type="submission" date="2018-11" db="EMBL/GenBank/DDBJ databases">
        <authorList>
            <person name="Jang G.I."/>
            <person name="Hwang C.Y."/>
        </authorList>
    </citation>
    <scope>NUCLEOTIDE SEQUENCE [LARGE SCALE GENOMIC DNA]</scope>
    <source>
        <strain evidence="1 2">SSM26</strain>
    </source>
</reference>
<evidence type="ECO:0000313" key="1">
    <source>
        <dbReference type="EMBL" id="ROZ88137.1"/>
    </source>
</evidence>
<name>A0ABX9XRC2_9PSED</name>
<dbReference type="Gene3D" id="3.40.190.10">
    <property type="entry name" value="Periplasmic binding protein-like II"/>
    <property type="match status" value="2"/>
</dbReference>
<gene>
    <name evidence="1" type="ORF">EF096_00090</name>
</gene>
<evidence type="ECO:0000313" key="2">
    <source>
        <dbReference type="Proteomes" id="UP000275199"/>
    </source>
</evidence>
<protein>
    <submittedName>
        <fullName evidence="1">Bifunctional lytic transglycosylase/amino acid ABC transporter substrate-binding protein</fullName>
    </submittedName>
</protein>
<dbReference type="EMBL" id="RKKU01000001">
    <property type="protein sequence ID" value="ROZ88137.1"/>
    <property type="molecule type" value="Genomic_DNA"/>
</dbReference>
<keyword evidence="2" id="KW-1185">Reference proteome</keyword>
<accession>A0ABX9XRC2</accession>
<organism evidence="1 2">
    <name type="scientific">Pseudomonas neustonica</name>
    <dbReference type="NCBI Taxonomy" id="2487346"/>
    <lineage>
        <taxon>Bacteria</taxon>
        <taxon>Pseudomonadati</taxon>
        <taxon>Pseudomonadota</taxon>
        <taxon>Gammaproteobacteria</taxon>
        <taxon>Pseudomonadales</taxon>
        <taxon>Pseudomonadaceae</taxon>
        <taxon>Pseudomonas</taxon>
    </lineage>
</organism>
<dbReference type="SUPFAM" id="SSF53850">
    <property type="entry name" value="Periplasmic binding protein-like II"/>
    <property type="match status" value="1"/>
</dbReference>
<dbReference type="Proteomes" id="UP000275199">
    <property type="component" value="Unassembled WGS sequence"/>
</dbReference>
<sequence>MSVSWQLKSWLVVRWRRSEWGSNENGLMRHLAYLVTALLMLFADLSAALAQQEVEPVSVQAPAVLKVAIMNFPGYSEVDSEGNAVGRTVTLVDKLLRQAGFAYEVRILPPARIWRGLEDGSVQLWPGIVNKPGLEASTLLARRTLGVVGINLYYPPGSPRPQWPDDLQGKRVILITNYTYTSQLMRVLDDPSLDITFLLGSSHLGAVRMLLRGRGDYLLDYRAQVDSAAATLHIEPLPHLKVSEQPMRFVVSRRTPGASDVVRALDAAYDQLESQGVELDVTRQ</sequence>